<dbReference type="InterPro" id="IPR006162">
    <property type="entry name" value="Ppantetheine_attach_site"/>
</dbReference>
<feature type="domain" description="Carrier" evidence="6">
    <location>
        <begin position="1612"/>
        <end position="1687"/>
    </location>
</feature>
<dbReference type="Gene3D" id="3.40.50.980">
    <property type="match status" value="2"/>
</dbReference>
<dbReference type="PANTHER" id="PTHR45527:SF1">
    <property type="entry name" value="FATTY ACID SYNTHASE"/>
    <property type="match status" value="1"/>
</dbReference>
<evidence type="ECO:0000256" key="3">
    <source>
        <dbReference type="ARBA" id="ARBA00022553"/>
    </source>
</evidence>
<dbReference type="InterPro" id="IPR020806">
    <property type="entry name" value="PKS_PP-bd"/>
</dbReference>
<dbReference type="InterPro" id="IPR042099">
    <property type="entry name" value="ANL_N_sf"/>
</dbReference>
<keyword evidence="3" id="KW-0597">Phosphoprotein</keyword>
<dbReference type="PROSITE" id="PS00455">
    <property type="entry name" value="AMP_BINDING"/>
    <property type="match status" value="2"/>
</dbReference>
<dbReference type="InterPro" id="IPR045851">
    <property type="entry name" value="AMP-bd_C_sf"/>
</dbReference>
<organism evidence="7 8">
    <name type="scientific">Nonomuraea spiralis</name>
    <dbReference type="NCBI Taxonomy" id="46182"/>
    <lineage>
        <taxon>Bacteria</taxon>
        <taxon>Bacillati</taxon>
        <taxon>Actinomycetota</taxon>
        <taxon>Actinomycetes</taxon>
        <taxon>Streptosporangiales</taxon>
        <taxon>Streptosporangiaceae</taxon>
        <taxon>Nonomuraea</taxon>
    </lineage>
</organism>
<dbReference type="Gene3D" id="3.30.559.10">
    <property type="entry name" value="Chloramphenicol acetyltransferase-like domain"/>
    <property type="match status" value="1"/>
</dbReference>
<dbReference type="SUPFAM" id="SSF52777">
    <property type="entry name" value="CoA-dependent acyltransferases"/>
    <property type="match status" value="2"/>
</dbReference>
<dbReference type="Gene3D" id="1.10.1200.10">
    <property type="entry name" value="ACP-like"/>
    <property type="match status" value="1"/>
</dbReference>
<dbReference type="InterPro" id="IPR029058">
    <property type="entry name" value="AB_hydrolase_fold"/>
</dbReference>
<evidence type="ECO:0000313" key="7">
    <source>
        <dbReference type="EMBL" id="MFB9208479.1"/>
    </source>
</evidence>
<comment type="cofactor">
    <cofactor evidence="1">
        <name>pantetheine 4'-phosphate</name>
        <dbReference type="ChEBI" id="CHEBI:47942"/>
    </cofactor>
</comment>
<evidence type="ECO:0000256" key="5">
    <source>
        <dbReference type="ARBA" id="ARBA00023098"/>
    </source>
</evidence>
<dbReference type="SUPFAM" id="SSF56801">
    <property type="entry name" value="Acetyl-CoA synthetase-like"/>
    <property type="match status" value="2"/>
</dbReference>
<dbReference type="SUPFAM" id="SSF47336">
    <property type="entry name" value="ACP-like"/>
    <property type="match status" value="2"/>
</dbReference>
<accession>A0ABV5IV95</accession>
<sequence length="1726" mass="182929">MNLGPSFAHVLWQRAQETPDRVAIGFRDGSGDLTYGDLHHRAAVLAARLRRRARRGDRALLLLPPGPDYVTAFFGCLYAGVIAVPTYPPLDERQLPRLVSVMADAEPGVVITQAGLIDLGRDGLARHGLTTSAYWLATDEGTDEPPASAPPAGRADDVAFLQYTSGSTSTPKGTIVTHANLLDNSAAIRTLFGHTRDSVGVIWLPPYHDMGLIGGILQPVYAGFPVVLMSPLDFLADPRAWLAAITEHRATTSGGPNFAFDLCVRKIPPERREGLDLSSWSVAFCGAEPVRRDTMDRFAEAFGPYGFAREAVYPCYGLAESTLIATGGVKGAGVRLDAGGAVSCGTAIPGHVVRTLPPGGTTPLPDGEVGEICVRGPSVAQGYWNDPDGTAATFPPDAGGQRLLRTGDLGFLRDGELYVTGRLKDVVIVRGRNLQAEDVEHALAGGLPAVQAGRVAAFELEVEREPALAVVIELTSGDPAVLDELAAEVQRTLVATFGVRAERLVFTRRGAIPKTPSGKIRRAECRHRYLAGTLTTIPAAPTPLDTERVERAARAELAAELAALAAVVVGVSGPIPPDRPLTSAGLDSLRAVELRHAAQERLKLELPLRDLLAGATADELATAVARDAAGALAEPGARPPEVADGGALSEGERGLWLAARLSHDPDHYVLSIALDLTHPVDPALLKESFDLLSARHPALRTHFPEVLGRPERAPLPYGLTLDVLDLGDVTPGELDRVVQERAKGGLDPLAGPLWRATLVRGTAAPEGGVLVLCAHHLVCDGWSLDLLARELGECYELLARGERPTWPPAGDPADAAAGQARLLSGDHGRDLAAFWHDTLHDLPPSAALPQAHRHPTPSALIPTAPAAQHRVRLDGELAGQLLGLARQEGVTLYTTMLAGLAWTLYRYTGERRFLLGMPASGRLDPGTASAVGYFVNPLPLVCEIDPDDDFRAHLRRLADAVAAGQAGQEYPYQRILEECVPAERAADLIRIMVTQQQAPNGLAPSLLDGSPEARRMGGLEARLRFAAQLTAPFELTVEIVATPQGLTWSFVHDTGTLDAADVRAFARHWERALAAAVAAPRLRPDEVDLLETGERDLLLREWNAAVADVDGPPTVHEAVLAAGRTDAVAVRDEHGTLTYGELDRRSAALAAALAAHGAGGERPVALLLPRSSGLVVAMMAAMRAGSPYLPLDVEHPDARLAAILDDARPAVVLTSPDLAARPALRDRTVLVEDAAAGGECPSAPGHPDGLAYLIYTSGSTGTPKGVACAHRGVLNLAADFRARAGVEARDRCAWWTSPGFDVSVHEVFTALTSGATVEVCPPYARHDAGALADWLAEREITGAYLPPHLLPDLAAHLERQGARVRLRWLLVGVEPIPEPLLRRLVRLVPGLTVVNGYGPTECTVCATFHVVDPAGAEPGSTPLGGPVRNCPVYVLDGFLRPVPIGAVGEVYVAGPGLARGYHGSPGLTAERFVPSPFAPGERLYRTGDLARHRRDGVLLFAGRADRQAKIRGVRVEPGEIEAAMAGHPAVLAAVIAAVVETGGTRLIGYARVAPGRVEEPGLAADVTRYLRGLLPGPMVPARVVLLDEWPTTVNGKIDRARLPRPAPTEYAAPAGTTETAIARVWSRLLGVPRVGRTDDFFELGGHSLAAMRIAAELAGLLARPVDALHVLDHPTVAELAVVLDGLPEDPDTGPDAALTGSALLDHVAALPAEALDLLRLEMEEDR</sequence>
<evidence type="ECO:0000259" key="6">
    <source>
        <dbReference type="PROSITE" id="PS50075"/>
    </source>
</evidence>
<dbReference type="InterPro" id="IPR023213">
    <property type="entry name" value="CAT-like_dom_sf"/>
</dbReference>
<reference evidence="7 8" key="1">
    <citation type="submission" date="2024-09" db="EMBL/GenBank/DDBJ databases">
        <authorList>
            <person name="Sun Q."/>
            <person name="Mori K."/>
        </authorList>
    </citation>
    <scope>NUCLEOTIDE SEQUENCE [LARGE SCALE GENOMIC DNA]</scope>
    <source>
        <strain evidence="7 8">CCM 3426</strain>
    </source>
</reference>
<dbReference type="SMART" id="SM00823">
    <property type="entry name" value="PKS_PP"/>
    <property type="match status" value="2"/>
</dbReference>
<dbReference type="InterPro" id="IPR040097">
    <property type="entry name" value="FAAL/FAAC"/>
</dbReference>
<dbReference type="Pfam" id="PF00550">
    <property type="entry name" value="PP-binding"/>
    <property type="match status" value="2"/>
</dbReference>
<dbReference type="Pfam" id="PF00501">
    <property type="entry name" value="AMP-binding"/>
    <property type="match status" value="2"/>
</dbReference>
<evidence type="ECO:0000313" key="8">
    <source>
        <dbReference type="Proteomes" id="UP001589647"/>
    </source>
</evidence>
<dbReference type="NCBIfam" id="TIGR01733">
    <property type="entry name" value="AA-adenyl-dom"/>
    <property type="match status" value="1"/>
</dbReference>
<dbReference type="Pfam" id="PF13193">
    <property type="entry name" value="AMP-binding_C"/>
    <property type="match status" value="1"/>
</dbReference>
<dbReference type="InterPro" id="IPR010071">
    <property type="entry name" value="AA_adenyl_dom"/>
</dbReference>
<dbReference type="InterPro" id="IPR000873">
    <property type="entry name" value="AMP-dep_synth/lig_dom"/>
</dbReference>
<evidence type="ECO:0000256" key="4">
    <source>
        <dbReference type="ARBA" id="ARBA00022832"/>
    </source>
</evidence>
<keyword evidence="8" id="KW-1185">Reference proteome</keyword>
<dbReference type="InterPro" id="IPR036736">
    <property type="entry name" value="ACP-like_sf"/>
</dbReference>
<protein>
    <submittedName>
        <fullName evidence="7">Non-ribosomal peptide synthetase</fullName>
    </submittedName>
</protein>
<dbReference type="Gene3D" id="3.30.559.30">
    <property type="entry name" value="Nonribosomal peptide synthetase, condensation domain"/>
    <property type="match status" value="1"/>
</dbReference>
<proteinExistence type="predicted"/>
<dbReference type="InterPro" id="IPR025110">
    <property type="entry name" value="AMP-bd_C"/>
</dbReference>
<dbReference type="RefSeq" id="WP_189647537.1">
    <property type="nucleotide sequence ID" value="NZ_BMRC01000005.1"/>
</dbReference>
<evidence type="ECO:0000256" key="2">
    <source>
        <dbReference type="ARBA" id="ARBA00022450"/>
    </source>
</evidence>
<comment type="caution">
    <text evidence="7">The sequence shown here is derived from an EMBL/GenBank/DDBJ whole genome shotgun (WGS) entry which is preliminary data.</text>
</comment>
<dbReference type="CDD" id="cd05931">
    <property type="entry name" value="FAAL"/>
    <property type="match status" value="1"/>
</dbReference>
<dbReference type="Gene3D" id="3.40.50.12780">
    <property type="entry name" value="N-terminal domain of ligase-like"/>
    <property type="match status" value="1"/>
</dbReference>
<dbReference type="Gene3D" id="2.30.38.10">
    <property type="entry name" value="Luciferase, Domain 3"/>
    <property type="match status" value="1"/>
</dbReference>
<dbReference type="Proteomes" id="UP001589647">
    <property type="component" value="Unassembled WGS sequence"/>
</dbReference>
<keyword evidence="4" id="KW-0276">Fatty acid metabolism</keyword>
<keyword evidence="2" id="KW-0596">Phosphopantetheine</keyword>
<keyword evidence="5" id="KW-0443">Lipid metabolism</keyword>
<evidence type="ECO:0000256" key="1">
    <source>
        <dbReference type="ARBA" id="ARBA00001957"/>
    </source>
</evidence>
<dbReference type="InterPro" id="IPR001242">
    <property type="entry name" value="Condensation_dom"/>
</dbReference>
<dbReference type="PANTHER" id="PTHR45527">
    <property type="entry name" value="NONRIBOSOMAL PEPTIDE SYNTHETASE"/>
    <property type="match status" value="1"/>
</dbReference>
<dbReference type="Pfam" id="PF00668">
    <property type="entry name" value="Condensation"/>
    <property type="match status" value="1"/>
</dbReference>
<dbReference type="Gene3D" id="3.40.50.1820">
    <property type="entry name" value="alpha/beta hydrolase"/>
    <property type="match status" value="1"/>
</dbReference>
<dbReference type="PROSITE" id="PS00012">
    <property type="entry name" value="PHOSPHOPANTETHEINE"/>
    <property type="match status" value="2"/>
</dbReference>
<feature type="domain" description="Carrier" evidence="6">
    <location>
        <begin position="552"/>
        <end position="628"/>
    </location>
</feature>
<dbReference type="InterPro" id="IPR020845">
    <property type="entry name" value="AMP-binding_CS"/>
</dbReference>
<dbReference type="Gene3D" id="3.30.300.30">
    <property type="match status" value="2"/>
</dbReference>
<dbReference type="CDD" id="cd05930">
    <property type="entry name" value="A_NRPS"/>
    <property type="match status" value="1"/>
</dbReference>
<gene>
    <name evidence="7" type="ORF">ACFFV7_45370</name>
</gene>
<dbReference type="EMBL" id="JBHMEI010000078">
    <property type="protein sequence ID" value="MFB9208479.1"/>
    <property type="molecule type" value="Genomic_DNA"/>
</dbReference>
<dbReference type="InterPro" id="IPR009081">
    <property type="entry name" value="PP-bd_ACP"/>
</dbReference>
<dbReference type="PROSITE" id="PS50075">
    <property type="entry name" value="CARRIER"/>
    <property type="match status" value="2"/>
</dbReference>
<name>A0ABV5IV95_9ACTN</name>